<dbReference type="Proteomes" id="UP000192257">
    <property type="component" value="Unassembled WGS sequence"/>
</dbReference>
<evidence type="ECO:0000313" key="3">
    <source>
        <dbReference type="Proteomes" id="UP000192257"/>
    </source>
</evidence>
<evidence type="ECO:0000256" key="1">
    <source>
        <dbReference type="SAM" id="MobiDB-lite"/>
    </source>
</evidence>
<dbReference type="AlphaFoldDB" id="A0A1X0NTI1"/>
<keyword evidence="3" id="KW-1185">Reference proteome</keyword>
<sequence length="335" mass="36827">MRWLVRSVIPPVGIMRNTSITSGTRLLCTTRTIYAPKRSLSTTRKSNSPKTSALSRRGSSSSGSNNSRGGAATALKENSTTTATTTPTSRANTIADTVPGFAASTISLEEGEEEAERRLMEGDTRLAMRLLMQRHFLYQNNARRPEERRLEEERDKLRRKHRARMERIEEKTRNSIKLGSDIAVDGILPLYRHSKAKGAAAAAAGAGMMAASTGSWMRLNPVEAESIGMTDDDDYNSGGDGGIKDIHASALLMKPDISAYDSEHDQRICSSEVLDEEQKRSQGEPKDGEGTVKLLSKEELEMSAGLTPQRVMQSQLLQDEDQDFAVEAYLSDIDE</sequence>
<proteinExistence type="predicted"/>
<feature type="region of interest" description="Disordered" evidence="1">
    <location>
        <begin position="273"/>
        <end position="300"/>
    </location>
</feature>
<evidence type="ECO:0000313" key="2">
    <source>
        <dbReference type="EMBL" id="ORC88027.1"/>
    </source>
</evidence>
<feature type="compositionally biased region" description="Basic and acidic residues" evidence="1">
    <location>
        <begin position="276"/>
        <end position="300"/>
    </location>
</feature>
<dbReference type="VEuPathDB" id="TriTrypDB:TM35_000192710"/>
<feature type="region of interest" description="Disordered" evidence="1">
    <location>
        <begin position="37"/>
        <end position="98"/>
    </location>
</feature>
<organism evidence="2 3">
    <name type="scientific">Trypanosoma theileri</name>
    <dbReference type="NCBI Taxonomy" id="67003"/>
    <lineage>
        <taxon>Eukaryota</taxon>
        <taxon>Discoba</taxon>
        <taxon>Euglenozoa</taxon>
        <taxon>Kinetoplastea</taxon>
        <taxon>Metakinetoplastina</taxon>
        <taxon>Trypanosomatida</taxon>
        <taxon>Trypanosomatidae</taxon>
        <taxon>Trypanosoma</taxon>
    </lineage>
</organism>
<reference evidence="2 3" key="1">
    <citation type="submission" date="2017-03" db="EMBL/GenBank/DDBJ databases">
        <title>An alternative strategy for trypanosome survival in the mammalian bloodstream revealed through genome and transcriptome analysis of the ubiquitous bovine parasite Trypanosoma (Megatrypanum) theileri.</title>
        <authorList>
            <person name="Kelly S."/>
            <person name="Ivens A."/>
            <person name="Mott A."/>
            <person name="O'Neill E."/>
            <person name="Emms D."/>
            <person name="Macleod O."/>
            <person name="Voorheis P."/>
            <person name="Matthews J."/>
            <person name="Matthews K."/>
            <person name="Carrington M."/>
        </authorList>
    </citation>
    <scope>NUCLEOTIDE SEQUENCE [LARGE SCALE GENOMIC DNA]</scope>
    <source>
        <strain evidence="2">Edinburgh</strain>
    </source>
</reference>
<protein>
    <submittedName>
        <fullName evidence="2">Uncharacterized protein</fullName>
    </submittedName>
</protein>
<feature type="compositionally biased region" description="Low complexity" evidence="1">
    <location>
        <begin position="78"/>
        <end position="93"/>
    </location>
</feature>
<gene>
    <name evidence="2" type="ORF">TM35_000192710</name>
</gene>
<accession>A0A1X0NTI1</accession>
<dbReference type="RefSeq" id="XP_028882093.1">
    <property type="nucleotide sequence ID" value="XM_029026769.1"/>
</dbReference>
<comment type="caution">
    <text evidence="2">The sequence shown here is derived from an EMBL/GenBank/DDBJ whole genome shotgun (WGS) entry which is preliminary data.</text>
</comment>
<feature type="compositionally biased region" description="Low complexity" evidence="1">
    <location>
        <begin position="55"/>
        <end position="70"/>
    </location>
</feature>
<dbReference type="OrthoDB" id="249477at2759"/>
<dbReference type="EMBL" id="NBCO01000019">
    <property type="protein sequence ID" value="ORC88027.1"/>
    <property type="molecule type" value="Genomic_DNA"/>
</dbReference>
<dbReference type="GeneID" id="39986549"/>
<feature type="compositionally biased region" description="Polar residues" evidence="1">
    <location>
        <begin position="39"/>
        <end position="54"/>
    </location>
</feature>
<name>A0A1X0NTI1_9TRYP</name>